<organism evidence="10 11">
    <name type="scientific">Taxus chinensis</name>
    <name type="common">Chinese yew</name>
    <name type="synonym">Taxus wallichiana var. chinensis</name>
    <dbReference type="NCBI Taxonomy" id="29808"/>
    <lineage>
        <taxon>Eukaryota</taxon>
        <taxon>Viridiplantae</taxon>
        <taxon>Streptophyta</taxon>
        <taxon>Embryophyta</taxon>
        <taxon>Tracheophyta</taxon>
        <taxon>Spermatophyta</taxon>
        <taxon>Pinopsida</taxon>
        <taxon>Pinidae</taxon>
        <taxon>Conifers II</taxon>
        <taxon>Cupressales</taxon>
        <taxon>Taxaceae</taxon>
        <taxon>Taxus</taxon>
    </lineage>
</organism>
<dbReference type="CDD" id="cd07989">
    <property type="entry name" value="LPLAT_AGPAT-like"/>
    <property type="match status" value="1"/>
</dbReference>
<keyword evidence="3 7" id="KW-0444">Lipid biosynthesis</keyword>
<dbReference type="OMA" id="KIMPNGM"/>
<keyword evidence="7" id="KW-1208">Phospholipid metabolism</keyword>
<keyword evidence="8" id="KW-0812">Transmembrane</keyword>
<comment type="similarity">
    <text evidence="2 7">Belongs to the 1-acyl-sn-glycerol-3-phosphate acyltransferase family.</text>
</comment>
<proteinExistence type="inferred from homology"/>
<comment type="catalytic activity">
    <reaction evidence="7">
        <text>a 1-acyl-sn-glycero-3-phosphate + an acyl-CoA = a 1,2-diacyl-sn-glycero-3-phosphate + CoA</text>
        <dbReference type="Rhea" id="RHEA:19709"/>
        <dbReference type="ChEBI" id="CHEBI:57287"/>
        <dbReference type="ChEBI" id="CHEBI:57970"/>
        <dbReference type="ChEBI" id="CHEBI:58342"/>
        <dbReference type="ChEBI" id="CHEBI:58608"/>
        <dbReference type="EC" id="2.3.1.51"/>
    </reaction>
</comment>
<dbReference type="EC" id="2.3.1.51" evidence="7"/>
<gene>
    <name evidence="10" type="ORF">KI387_019347</name>
</gene>
<dbReference type="GO" id="GO:0016020">
    <property type="term" value="C:membrane"/>
    <property type="evidence" value="ECO:0007669"/>
    <property type="project" value="InterPro"/>
</dbReference>
<dbReference type="PANTHER" id="PTHR10434:SF64">
    <property type="entry name" value="1-ACYL-SN-GLYCEROL-3-PHOSPHATE ACYLTRANSFERASE-RELATED"/>
    <property type="match status" value="1"/>
</dbReference>
<dbReference type="GO" id="GO:0006654">
    <property type="term" value="P:phosphatidic acid biosynthetic process"/>
    <property type="evidence" value="ECO:0007669"/>
    <property type="project" value="TreeGrafter"/>
</dbReference>
<dbReference type="Pfam" id="PF01553">
    <property type="entry name" value="Acyltransferase"/>
    <property type="match status" value="1"/>
</dbReference>
<evidence type="ECO:0000313" key="11">
    <source>
        <dbReference type="Proteomes" id="UP000824469"/>
    </source>
</evidence>
<evidence type="ECO:0000256" key="2">
    <source>
        <dbReference type="ARBA" id="ARBA00008655"/>
    </source>
</evidence>
<comment type="domain">
    <text evidence="7">The HXXXXD motif is essential for acyltransferase activity and may constitute the binding site for the phosphate moiety of the glycerol-3-phosphate.</text>
</comment>
<keyword evidence="8" id="KW-0472">Membrane</keyword>
<dbReference type="AlphaFoldDB" id="A0AA38G8W5"/>
<accession>A0AA38G8W5</accession>
<reference evidence="10 11" key="1">
    <citation type="journal article" date="2021" name="Nat. Plants">
        <title>The Taxus genome provides insights into paclitaxel biosynthesis.</title>
        <authorList>
            <person name="Xiong X."/>
            <person name="Gou J."/>
            <person name="Liao Q."/>
            <person name="Li Y."/>
            <person name="Zhou Q."/>
            <person name="Bi G."/>
            <person name="Li C."/>
            <person name="Du R."/>
            <person name="Wang X."/>
            <person name="Sun T."/>
            <person name="Guo L."/>
            <person name="Liang H."/>
            <person name="Lu P."/>
            <person name="Wu Y."/>
            <person name="Zhang Z."/>
            <person name="Ro D.K."/>
            <person name="Shang Y."/>
            <person name="Huang S."/>
            <person name="Yan J."/>
        </authorList>
    </citation>
    <scope>NUCLEOTIDE SEQUENCE [LARGE SCALE GENOMIC DNA]</scope>
    <source>
        <strain evidence="10">Ta-2019</strain>
    </source>
</reference>
<evidence type="ECO:0000259" key="9">
    <source>
        <dbReference type="SMART" id="SM00563"/>
    </source>
</evidence>
<comment type="caution">
    <text evidence="10">The sequence shown here is derived from an EMBL/GenBank/DDBJ whole genome shotgun (WGS) entry which is preliminary data.</text>
</comment>
<comment type="pathway">
    <text evidence="1">Lipid metabolism.</text>
</comment>
<evidence type="ECO:0000256" key="3">
    <source>
        <dbReference type="ARBA" id="ARBA00022516"/>
    </source>
</evidence>
<evidence type="ECO:0000256" key="7">
    <source>
        <dbReference type="RuleBase" id="RU361267"/>
    </source>
</evidence>
<evidence type="ECO:0000256" key="4">
    <source>
        <dbReference type="ARBA" id="ARBA00022679"/>
    </source>
</evidence>
<dbReference type="PANTHER" id="PTHR10434">
    <property type="entry name" value="1-ACYL-SN-GLYCEROL-3-PHOSPHATE ACYLTRANSFERASE"/>
    <property type="match status" value="1"/>
</dbReference>
<keyword evidence="6 7" id="KW-0012">Acyltransferase</keyword>
<dbReference type="NCBIfam" id="TIGR00530">
    <property type="entry name" value="AGP_acyltrn"/>
    <property type="match status" value="1"/>
</dbReference>
<dbReference type="InterPro" id="IPR004552">
    <property type="entry name" value="AGP_acyltrans"/>
</dbReference>
<dbReference type="GO" id="GO:0003841">
    <property type="term" value="F:1-acylglycerol-3-phosphate O-acyltransferase activity"/>
    <property type="evidence" value="ECO:0007669"/>
    <property type="project" value="UniProtKB-UniRule"/>
</dbReference>
<protein>
    <recommendedName>
        <fullName evidence="7">1-acyl-sn-glycerol-3-phosphate acyltransferase</fullName>
        <ecNumber evidence="7">2.3.1.51</ecNumber>
    </recommendedName>
</protein>
<name>A0AA38G8W5_TAXCH</name>
<evidence type="ECO:0000256" key="1">
    <source>
        <dbReference type="ARBA" id="ARBA00005189"/>
    </source>
</evidence>
<evidence type="ECO:0000313" key="10">
    <source>
        <dbReference type="EMBL" id="KAH9317578.1"/>
    </source>
</evidence>
<dbReference type="Proteomes" id="UP000824469">
    <property type="component" value="Unassembled WGS sequence"/>
</dbReference>
<feature type="domain" description="Phospholipid/glycerol acyltransferase" evidence="9">
    <location>
        <begin position="190"/>
        <end position="303"/>
    </location>
</feature>
<keyword evidence="8" id="KW-1133">Transmembrane helix</keyword>
<evidence type="ECO:0000256" key="8">
    <source>
        <dbReference type="SAM" id="Phobius"/>
    </source>
</evidence>
<dbReference type="InterPro" id="IPR002123">
    <property type="entry name" value="Plipid/glycerol_acylTrfase"/>
</dbReference>
<dbReference type="EMBL" id="JAHRHJ020000004">
    <property type="protein sequence ID" value="KAH9317578.1"/>
    <property type="molecule type" value="Genomic_DNA"/>
</dbReference>
<keyword evidence="5 7" id="KW-0443">Lipid metabolism</keyword>
<feature type="transmembrane region" description="Helical" evidence="8">
    <location>
        <begin position="124"/>
        <end position="147"/>
    </location>
</feature>
<keyword evidence="4 7" id="KW-0808">Transferase</keyword>
<keyword evidence="7" id="KW-0594">Phospholipid biosynthesis</keyword>
<evidence type="ECO:0000256" key="5">
    <source>
        <dbReference type="ARBA" id="ARBA00023098"/>
    </source>
</evidence>
<keyword evidence="11" id="KW-1185">Reference proteome</keyword>
<feature type="non-terminal residue" evidence="10">
    <location>
        <position position="342"/>
    </location>
</feature>
<dbReference type="SMART" id="SM00563">
    <property type="entry name" value="PlsC"/>
    <property type="match status" value="1"/>
</dbReference>
<sequence length="342" mass="37750">MGVSLGFQSVQPSYAGTSQVNVPAAAICIPTATNFKFVSNIPPNGPAKFVLRIQCHRNCLGGSQFVFQRKHRFLRSNHYQSAIKRKRDAYGITVCQSADGANPSLPSSTIYDGLLGPKLRALCFYTVSSIVAIPLFVVMLVAHPFVLLFDKYRRKIHHLFNKVWASLTLLLFCKVDIEGLQNLPPPNVPTVYVSNHQSYLDVFVLLLLGRSLKFISKTSIFLIPIVGWSMFLTGHIPLRRMDNKSQMECLKRCLNVLKQGASVIFFPEGTRTKDGKMATFKKGAFSVAAKARVPVVPITLIGTGKIMPNGMEGSLRPGSIKMIVHQPIEGTNADELSDKARS</sequence>
<dbReference type="SUPFAM" id="SSF69593">
    <property type="entry name" value="Glycerol-3-phosphate (1)-acyltransferase"/>
    <property type="match status" value="1"/>
</dbReference>
<feature type="transmembrane region" description="Helical" evidence="8">
    <location>
        <begin position="220"/>
        <end position="238"/>
    </location>
</feature>
<evidence type="ECO:0000256" key="6">
    <source>
        <dbReference type="ARBA" id="ARBA00023315"/>
    </source>
</evidence>